<dbReference type="EMBL" id="CP012333">
    <property type="protein sequence ID" value="AKU97314.1"/>
    <property type="molecule type" value="Genomic_DNA"/>
</dbReference>
<keyword evidence="1" id="KW-0732">Signal</keyword>
<evidence type="ECO:0000256" key="1">
    <source>
        <dbReference type="SAM" id="SignalP"/>
    </source>
</evidence>
<organism evidence="2 3">
    <name type="scientific">Labilithrix luteola</name>
    <dbReference type="NCBI Taxonomy" id="1391654"/>
    <lineage>
        <taxon>Bacteria</taxon>
        <taxon>Pseudomonadati</taxon>
        <taxon>Myxococcota</taxon>
        <taxon>Polyangia</taxon>
        <taxon>Polyangiales</taxon>
        <taxon>Labilitrichaceae</taxon>
        <taxon>Labilithrix</taxon>
    </lineage>
</organism>
<dbReference type="Proteomes" id="UP000064967">
    <property type="component" value="Chromosome"/>
</dbReference>
<protein>
    <recommendedName>
        <fullName evidence="4">Lipoprotein</fullName>
    </recommendedName>
</protein>
<dbReference type="AlphaFoldDB" id="A0A0K1PW04"/>
<feature type="signal peptide" evidence="1">
    <location>
        <begin position="1"/>
        <end position="25"/>
    </location>
</feature>
<feature type="chain" id="PRO_5005466379" description="Lipoprotein" evidence="1">
    <location>
        <begin position="26"/>
        <end position="184"/>
    </location>
</feature>
<proteinExistence type="predicted"/>
<gene>
    <name evidence="2" type="ORF">AKJ09_03978</name>
</gene>
<sequence>MSTASLATVAALGSFALGSLLGACALQDALSTGGGSSSASDAGGSDSGDAGLVGAGCGIDTSSGASLCRATSQCPNVVVDSAAYPHCGFRIRGTVSELVCGCGNSICSMGAFTTCAQAAQLLTAQTEQEVCVQVAEERCTTNRSTGSSSSSSSSGSSGSSSTCDRQCLAECGGGAACASVCNCS</sequence>
<dbReference type="KEGG" id="llu:AKJ09_03978"/>
<dbReference type="PATRIC" id="fig|1391654.3.peg.4035"/>
<evidence type="ECO:0000313" key="3">
    <source>
        <dbReference type="Proteomes" id="UP000064967"/>
    </source>
</evidence>
<reference evidence="2 3" key="1">
    <citation type="submission" date="2015-08" db="EMBL/GenBank/DDBJ databases">
        <authorList>
            <person name="Babu N.S."/>
            <person name="Beckwith C.J."/>
            <person name="Beseler K.G."/>
            <person name="Brison A."/>
            <person name="Carone J.V."/>
            <person name="Caskin T.P."/>
            <person name="Diamond M."/>
            <person name="Durham M.E."/>
            <person name="Foxe J.M."/>
            <person name="Go M."/>
            <person name="Henderson B.A."/>
            <person name="Jones I.B."/>
            <person name="McGettigan J.A."/>
            <person name="Micheletti S.J."/>
            <person name="Nasrallah M.E."/>
            <person name="Ortiz D."/>
            <person name="Piller C.R."/>
            <person name="Privatt S.R."/>
            <person name="Schneider S.L."/>
            <person name="Sharp S."/>
            <person name="Smith T.C."/>
            <person name="Stanton J.D."/>
            <person name="Ullery H.E."/>
            <person name="Wilson R.J."/>
            <person name="Serrano M.G."/>
            <person name="Buck G."/>
            <person name="Lee V."/>
            <person name="Wang Y."/>
            <person name="Carvalho R."/>
            <person name="Voegtly L."/>
            <person name="Shi R."/>
            <person name="Duckworth R."/>
            <person name="Johnson A."/>
            <person name="Loviza R."/>
            <person name="Walstead R."/>
            <person name="Shah Z."/>
            <person name="Kiflezghi M."/>
            <person name="Wade K."/>
            <person name="Ball S.L."/>
            <person name="Bradley K.W."/>
            <person name="Asai D.J."/>
            <person name="Bowman C.A."/>
            <person name="Russell D.A."/>
            <person name="Pope W.H."/>
            <person name="Jacobs-Sera D."/>
            <person name="Hendrix R.W."/>
            <person name="Hatfull G.F."/>
        </authorList>
    </citation>
    <scope>NUCLEOTIDE SEQUENCE [LARGE SCALE GENOMIC DNA]</scope>
    <source>
        <strain evidence="2 3">DSM 27648</strain>
    </source>
</reference>
<evidence type="ECO:0008006" key="4">
    <source>
        <dbReference type="Google" id="ProtNLM"/>
    </source>
</evidence>
<accession>A0A0K1PW04</accession>
<keyword evidence="3" id="KW-1185">Reference proteome</keyword>
<evidence type="ECO:0000313" key="2">
    <source>
        <dbReference type="EMBL" id="AKU97314.1"/>
    </source>
</evidence>
<dbReference type="STRING" id="1391654.AKJ09_03978"/>
<name>A0A0K1PW04_9BACT</name>